<evidence type="ECO:0000313" key="2">
    <source>
        <dbReference type="EMBL" id="KAK9868284.1"/>
    </source>
</evidence>
<comment type="caution">
    <text evidence="2">The sequence shown here is derived from an EMBL/GenBank/DDBJ whole genome shotgun (WGS) entry which is preliminary data.</text>
</comment>
<dbReference type="EMBL" id="JALJOV010000036">
    <property type="protein sequence ID" value="KAK9868284.1"/>
    <property type="molecule type" value="Genomic_DNA"/>
</dbReference>
<gene>
    <name evidence="2" type="ORF">WJX84_003614</name>
</gene>
<feature type="region of interest" description="Disordered" evidence="1">
    <location>
        <begin position="33"/>
        <end position="69"/>
    </location>
</feature>
<evidence type="ECO:0000256" key="1">
    <source>
        <dbReference type="SAM" id="MobiDB-lite"/>
    </source>
</evidence>
<proteinExistence type="predicted"/>
<name>A0AAW1TH81_9CHLO</name>
<reference evidence="2 3" key="1">
    <citation type="journal article" date="2024" name="Nat. Commun.">
        <title>Phylogenomics reveals the evolutionary origins of lichenization in chlorophyte algae.</title>
        <authorList>
            <person name="Puginier C."/>
            <person name="Libourel C."/>
            <person name="Otte J."/>
            <person name="Skaloud P."/>
            <person name="Haon M."/>
            <person name="Grisel S."/>
            <person name="Petersen M."/>
            <person name="Berrin J.G."/>
            <person name="Delaux P.M."/>
            <person name="Dal Grande F."/>
            <person name="Keller J."/>
        </authorList>
    </citation>
    <scope>NUCLEOTIDE SEQUENCE [LARGE SCALE GENOMIC DNA]</scope>
    <source>
        <strain evidence="2 3">SAG 2523</strain>
    </source>
</reference>
<organism evidence="2 3">
    <name type="scientific">Apatococcus fuscideae</name>
    <dbReference type="NCBI Taxonomy" id="2026836"/>
    <lineage>
        <taxon>Eukaryota</taxon>
        <taxon>Viridiplantae</taxon>
        <taxon>Chlorophyta</taxon>
        <taxon>core chlorophytes</taxon>
        <taxon>Trebouxiophyceae</taxon>
        <taxon>Chlorellales</taxon>
        <taxon>Chlorellaceae</taxon>
        <taxon>Apatococcus</taxon>
    </lineage>
</organism>
<dbReference type="AlphaFoldDB" id="A0AAW1TH81"/>
<sequence>MISQYSALEARLSYSAPFAASLCCTSGRSRSRRKQLQCSPTRAQDEQSGDGQRKVQSSGPVRVPPLLGPADVRRDTAHILANVTSPEAVEEAARQKFLGRLAVVLLGAVLLGERITGQGFVQQLDLATSIPIWEQEPIVGLLVVGLLIGGLYPNKQGLAGNAARKGGDRVRDLIQAVSGRFACLALAATMVLETVTGKGALALLNIETGIETLPEIEAIVAFLVVLFLTEDVKTPSAE</sequence>
<keyword evidence="3" id="KW-1185">Reference proteome</keyword>
<dbReference type="Proteomes" id="UP001485043">
    <property type="component" value="Unassembled WGS sequence"/>
</dbReference>
<accession>A0AAW1TH81</accession>
<protein>
    <submittedName>
        <fullName evidence="2">Uncharacterized protein</fullName>
    </submittedName>
</protein>
<evidence type="ECO:0000313" key="3">
    <source>
        <dbReference type="Proteomes" id="UP001485043"/>
    </source>
</evidence>